<reference evidence="1 2" key="1">
    <citation type="journal article" date="2015" name="Genome Announc.">
        <title>Expanding the biotechnology potential of lactobacilli through comparative genomics of 213 strains and associated genera.</title>
        <authorList>
            <person name="Sun Z."/>
            <person name="Harris H.M."/>
            <person name="McCann A."/>
            <person name="Guo C."/>
            <person name="Argimon S."/>
            <person name="Zhang W."/>
            <person name="Yang X."/>
            <person name="Jeffery I.B."/>
            <person name="Cooney J.C."/>
            <person name="Kagawa T.F."/>
            <person name="Liu W."/>
            <person name="Song Y."/>
            <person name="Salvetti E."/>
            <person name="Wrobel A."/>
            <person name="Rasinkangas P."/>
            <person name="Parkhill J."/>
            <person name="Rea M.C."/>
            <person name="O'Sullivan O."/>
            <person name="Ritari J."/>
            <person name="Douillard F.P."/>
            <person name="Paul Ross R."/>
            <person name="Yang R."/>
            <person name="Briner A.E."/>
            <person name="Felis G.E."/>
            <person name="de Vos W.M."/>
            <person name="Barrangou R."/>
            <person name="Klaenhammer T.R."/>
            <person name="Caufield P.W."/>
            <person name="Cui Y."/>
            <person name="Zhang H."/>
            <person name="O'Toole P.W."/>
        </authorList>
    </citation>
    <scope>NUCLEOTIDE SEQUENCE [LARGE SCALE GENOMIC DNA]</scope>
    <source>
        <strain evidence="1 2">DSM 18527</strain>
    </source>
</reference>
<gene>
    <name evidence="1" type="ORF">FC83_GL000450</name>
</gene>
<dbReference type="EMBL" id="AZGA01000070">
    <property type="protein sequence ID" value="KRM32583.1"/>
    <property type="molecule type" value="Genomic_DNA"/>
</dbReference>
<proteinExistence type="predicted"/>
<keyword evidence="2" id="KW-1185">Reference proteome</keyword>
<accession>A0A0R1XQP6</accession>
<dbReference type="STRING" id="1423734.FC83_GL000450"/>
<dbReference type="SUPFAM" id="SSF53474">
    <property type="entry name" value="alpha/beta-Hydrolases"/>
    <property type="match status" value="1"/>
</dbReference>
<organism evidence="1 2">
    <name type="scientific">Agrilactobacillus composti DSM 18527 = JCM 14202</name>
    <dbReference type="NCBI Taxonomy" id="1423734"/>
    <lineage>
        <taxon>Bacteria</taxon>
        <taxon>Bacillati</taxon>
        <taxon>Bacillota</taxon>
        <taxon>Bacilli</taxon>
        <taxon>Lactobacillales</taxon>
        <taxon>Lactobacillaceae</taxon>
        <taxon>Agrilactobacillus</taxon>
    </lineage>
</organism>
<dbReference type="AlphaFoldDB" id="A0A0R1XQP6"/>
<dbReference type="eggNOG" id="COG4814">
    <property type="taxonomic scope" value="Bacteria"/>
</dbReference>
<dbReference type="Gene3D" id="3.40.50.1820">
    <property type="entry name" value="alpha/beta hydrolase"/>
    <property type="match status" value="1"/>
</dbReference>
<evidence type="ECO:0000313" key="1">
    <source>
        <dbReference type="EMBL" id="KRM32583.1"/>
    </source>
</evidence>
<dbReference type="Proteomes" id="UP000051236">
    <property type="component" value="Unassembled WGS sequence"/>
</dbReference>
<evidence type="ECO:0000313" key="2">
    <source>
        <dbReference type="Proteomes" id="UP000051236"/>
    </source>
</evidence>
<dbReference type="InterPro" id="IPR010315">
    <property type="entry name" value="DUF915_hydro-like"/>
</dbReference>
<name>A0A0R1XQP6_9LACO</name>
<dbReference type="PATRIC" id="fig|1423734.3.peg.451"/>
<keyword evidence="1" id="KW-0378">Hydrolase</keyword>
<comment type="caution">
    <text evidence="1">The sequence shown here is derived from an EMBL/GenBank/DDBJ whole genome shotgun (WGS) entry which is preliminary data.</text>
</comment>
<dbReference type="InterPro" id="IPR029058">
    <property type="entry name" value="AB_hydrolase_fold"/>
</dbReference>
<sequence length="276" mass="30886">MLLLALLVSIIPIFGGKLYIQKAQAATYVQQNIPTLFFHGWGGSYHSETQMTTAAKSAGVTDTVVRADVSPKGHVHFVGQLAANAKNPIIQVNYQNNRNGNYYEDGRWAKNVIVALQKQYHFQKMNLVGHSMGNMAIMYYLMANTNDPTLPTLNKQVDIAGHFNGILGMNDAPNQMKLAANGQPIHMDKDYRALLKLRKTYPKQVRVLNIYGDKNDGTHSDGDVSNASSQSLRYLIAKRAQSYTEKKFVGPQAQHSRLHENKAVDKVLIRFLWPQS</sequence>
<dbReference type="GO" id="GO:0016787">
    <property type="term" value="F:hydrolase activity"/>
    <property type="evidence" value="ECO:0007669"/>
    <property type="project" value="UniProtKB-KW"/>
</dbReference>
<protein>
    <submittedName>
        <fullName evidence="1">Putative cell surface hydrolase (Putative)</fullName>
    </submittedName>
</protein>
<dbReference type="Pfam" id="PF06028">
    <property type="entry name" value="DUF915"/>
    <property type="match status" value="1"/>
</dbReference>